<dbReference type="EMBL" id="JABSTV010001245">
    <property type="protein sequence ID" value="KAH7983474.1"/>
    <property type="molecule type" value="Genomic_DNA"/>
</dbReference>
<accession>A0A9D4YPK9</accession>
<keyword evidence="3" id="KW-1185">Reference proteome</keyword>
<sequence>MTLKQEWRSSGLPDAGMLSQESEQEDYDHSQPLGQTGDAIVVFFSIGSPDSWDNMPASGRPELRHSWFSAILQRRTKVPHTLPQLAKTKRCARRSTTGYGCSCIRTHLCRLCASTSTPRTPWRTPRSRRDWSFATFCSSVILAGNDGPAHKSGARQVE</sequence>
<protein>
    <submittedName>
        <fullName evidence="2">Uncharacterized protein</fullName>
    </submittedName>
</protein>
<name>A0A9D4YPK9_RHISA</name>
<evidence type="ECO:0000256" key="1">
    <source>
        <dbReference type="SAM" id="MobiDB-lite"/>
    </source>
</evidence>
<evidence type="ECO:0000313" key="2">
    <source>
        <dbReference type="EMBL" id="KAH7983474.1"/>
    </source>
</evidence>
<comment type="caution">
    <text evidence="2">The sequence shown here is derived from an EMBL/GenBank/DDBJ whole genome shotgun (WGS) entry which is preliminary data.</text>
</comment>
<reference evidence="2" key="1">
    <citation type="journal article" date="2020" name="Cell">
        <title>Large-Scale Comparative Analyses of Tick Genomes Elucidate Their Genetic Diversity and Vector Capacities.</title>
        <authorList>
            <consortium name="Tick Genome and Microbiome Consortium (TIGMIC)"/>
            <person name="Jia N."/>
            <person name="Wang J."/>
            <person name="Shi W."/>
            <person name="Du L."/>
            <person name="Sun Y."/>
            <person name="Zhan W."/>
            <person name="Jiang J.F."/>
            <person name="Wang Q."/>
            <person name="Zhang B."/>
            <person name="Ji P."/>
            <person name="Bell-Sakyi L."/>
            <person name="Cui X.M."/>
            <person name="Yuan T.T."/>
            <person name="Jiang B.G."/>
            <person name="Yang W.F."/>
            <person name="Lam T.T."/>
            <person name="Chang Q.C."/>
            <person name="Ding S.J."/>
            <person name="Wang X.J."/>
            <person name="Zhu J.G."/>
            <person name="Ruan X.D."/>
            <person name="Zhao L."/>
            <person name="Wei J.T."/>
            <person name="Ye R.Z."/>
            <person name="Que T.C."/>
            <person name="Du C.H."/>
            <person name="Zhou Y.H."/>
            <person name="Cheng J.X."/>
            <person name="Dai P.F."/>
            <person name="Guo W.B."/>
            <person name="Han X.H."/>
            <person name="Huang E.J."/>
            <person name="Li L.F."/>
            <person name="Wei W."/>
            <person name="Gao Y.C."/>
            <person name="Liu J.Z."/>
            <person name="Shao H.Z."/>
            <person name="Wang X."/>
            <person name="Wang C.C."/>
            <person name="Yang T.C."/>
            <person name="Huo Q.B."/>
            <person name="Li W."/>
            <person name="Chen H.Y."/>
            <person name="Chen S.E."/>
            <person name="Zhou L.G."/>
            <person name="Ni X.B."/>
            <person name="Tian J.H."/>
            <person name="Sheng Y."/>
            <person name="Liu T."/>
            <person name="Pan Y.S."/>
            <person name="Xia L.Y."/>
            <person name="Li J."/>
            <person name="Zhao F."/>
            <person name="Cao W.C."/>
        </authorList>
    </citation>
    <scope>NUCLEOTIDE SEQUENCE</scope>
    <source>
        <strain evidence="2">Rsan-2018</strain>
    </source>
</reference>
<organism evidence="2 3">
    <name type="scientific">Rhipicephalus sanguineus</name>
    <name type="common">Brown dog tick</name>
    <name type="synonym">Ixodes sanguineus</name>
    <dbReference type="NCBI Taxonomy" id="34632"/>
    <lineage>
        <taxon>Eukaryota</taxon>
        <taxon>Metazoa</taxon>
        <taxon>Ecdysozoa</taxon>
        <taxon>Arthropoda</taxon>
        <taxon>Chelicerata</taxon>
        <taxon>Arachnida</taxon>
        <taxon>Acari</taxon>
        <taxon>Parasitiformes</taxon>
        <taxon>Ixodida</taxon>
        <taxon>Ixodoidea</taxon>
        <taxon>Ixodidae</taxon>
        <taxon>Rhipicephalinae</taxon>
        <taxon>Rhipicephalus</taxon>
        <taxon>Rhipicephalus</taxon>
    </lineage>
</organism>
<gene>
    <name evidence="2" type="ORF">HPB52_012288</name>
</gene>
<reference evidence="2" key="2">
    <citation type="submission" date="2021-09" db="EMBL/GenBank/DDBJ databases">
        <authorList>
            <person name="Jia N."/>
            <person name="Wang J."/>
            <person name="Shi W."/>
            <person name="Du L."/>
            <person name="Sun Y."/>
            <person name="Zhan W."/>
            <person name="Jiang J."/>
            <person name="Wang Q."/>
            <person name="Zhang B."/>
            <person name="Ji P."/>
            <person name="Sakyi L.B."/>
            <person name="Cui X."/>
            <person name="Yuan T."/>
            <person name="Jiang B."/>
            <person name="Yang W."/>
            <person name="Lam T.T.-Y."/>
            <person name="Chang Q."/>
            <person name="Ding S."/>
            <person name="Wang X."/>
            <person name="Zhu J."/>
            <person name="Ruan X."/>
            <person name="Zhao L."/>
            <person name="Wei J."/>
            <person name="Que T."/>
            <person name="Du C."/>
            <person name="Cheng J."/>
            <person name="Dai P."/>
            <person name="Han X."/>
            <person name="Huang E."/>
            <person name="Gao Y."/>
            <person name="Liu J."/>
            <person name="Shao H."/>
            <person name="Ye R."/>
            <person name="Li L."/>
            <person name="Wei W."/>
            <person name="Wang X."/>
            <person name="Wang C."/>
            <person name="Huo Q."/>
            <person name="Li W."/>
            <person name="Guo W."/>
            <person name="Chen H."/>
            <person name="Chen S."/>
            <person name="Zhou L."/>
            <person name="Zhou L."/>
            <person name="Ni X."/>
            <person name="Tian J."/>
            <person name="Zhou Y."/>
            <person name="Sheng Y."/>
            <person name="Liu T."/>
            <person name="Pan Y."/>
            <person name="Xia L."/>
            <person name="Li J."/>
            <person name="Zhao F."/>
            <person name="Cao W."/>
        </authorList>
    </citation>
    <scope>NUCLEOTIDE SEQUENCE</scope>
    <source>
        <strain evidence="2">Rsan-2018</strain>
        <tissue evidence="2">Larvae</tissue>
    </source>
</reference>
<dbReference type="Proteomes" id="UP000821837">
    <property type="component" value="Chromosome 1"/>
</dbReference>
<feature type="region of interest" description="Disordered" evidence="1">
    <location>
        <begin position="1"/>
        <end position="31"/>
    </location>
</feature>
<dbReference type="AlphaFoldDB" id="A0A9D4YPK9"/>
<evidence type="ECO:0000313" key="3">
    <source>
        <dbReference type="Proteomes" id="UP000821837"/>
    </source>
</evidence>
<proteinExistence type="predicted"/>